<protein>
    <submittedName>
        <fullName evidence="2">Tellurite resistance TerB</fullName>
    </submittedName>
</protein>
<dbReference type="RefSeq" id="WP_129518653.1">
    <property type="nucleotide sequence ID" value="NZ_QWEX01000004.1"/>
</dbReference>
<evidence type="ECO:0000313" key="3">
    <source>
        <dbReference type="Proteomes" id="UP000289650"/>
    </source>
</evidence>
<dbReference type="AlphaFoldDB" id="A0A4Q2A5G6"/>
<dbReference type="SUPFAM" id="SSF158682">
    <property type="entry name" value="TerB-like"/>
    <property type="match status" value="1"/>
</dbReference>
<name>A0A4Q2A5G6_9BURK</name>
<evidence type="ECO:0000313" key="2">
    <source>
        <dbReference type="EMBL" id="RXV64556.1"/>
    </source>
</evidence>
<dbReference type="OrthoDB" id="6543050at2"/>
<dbReference type="CDD" id="cd07176">
    <property type="entry name" value="terB"/>
    <property type="match status" value="1"/>
</dbReference>
<comment type="caution">
    <text evidence="2">The sequence shown here is derived from an EMBL/GenBank/DDBJ whole genome shotgun (WGS) entry which is preliminary data.</text>
</comment>
<feature type="domain" description="Co-chaperone DjlA N-terminal" evidence="1">
    <location>
        <begin position="31"/>
        <end position="150"/>
    </location>
</feature>
<dbReference type="EMBL" id="QWEX01000004">
    <property type="protein sequence ID" value="RXV64556.1"/>
    <property type="molecule type" value="Genomic_DNA"/>
</dbReference>
<sequence>MLEWLKTNVAKARETLTTEVAKFKNRTFMESVANACALISAADGEIKSEEKMKMIGFINNSPELKVFNLNDVIKVFSDACGKFEFDRQIGQAEALKAIGKVKGKDKDGEARLLVRVACAIGASDGNFDDKEKAACRLICLELGLNPADFEL</sequence>
<dbReference type="Gene3D" id="1.10.3680.10">
    <property type="entry name" value="TerB-like"/>
    <property type="match status" value="1"/>
</dbReference>
<dbReference type="InterPro" id="IPR029024">
    <property type="entry name" value="TerB-like"/>
</dbReference>
<organism evidence="2 3">
    <name type="scientific">Burkholderia stabilis</name>
    <dbReference type="NCBI Taxonomy" id="95485"/>
    <lineage>
        <taxon>Bacteria</taxon>
        <taxon>Pseudomonadati</taxon>
        <taxon>Pseudomonadota</taxon>
        <taxon>Betaproteobacteria</taxon>
        <taxon>Burkholderiales</taxon>
        <taxon>Burkholderiaceae</taxon>
        <taxon>Burkholderia</taxon>
        <taxon>Burkholderia cepacia complex</taxon>
    </lineage>
</organism>
<proteinExistence type="predicted"/>
<gene>
    <name evidence="2" type="ORF">D1006_40360</name>
</gene>
<dbReference type="Pfam" id="PF05099">
    <property type="entry name" value="TerB"/>
    <property type="match status" value="1"/>
</dbReference>
<dbReference type="Proteomes" id="UP000289650">
    <property type="component" value="Unassembled WGS sequence"/>
</dbReference>
<dbReference type="InterPro" id="IPR007791">
    <property type="entry name" value="DjlA_N"/>
</dbReference>
<reference evidence="2 3" key="1">
    <citation type="submission" date="2018-08" db="EMBL/GenBank/DDBJ databases">
        <title>Mountain-cultivated ginseng endophyte, Burkholderia stabilis and its activity against ginseng root rot disease.</title>
        <authorList>
            <person name="Tapan Kumar M."/>
            <person name="Bae H."/>
            <person name="Shanmugam G."/>
            <person name="Jeon J."/>
        </authorList>
    </citation>
    <scope>NUCLEOTIDE SEQUENCE [LARGE SCALE GENOMIC DNA]</scope>
    <source>
        <strain evidence="2 3">EB159</strain>
    </source>
</reference>
<accession>A0A4Q2A5G6</accession>
<evidence type="ECO:0000259" key="1">
    <source>
        <dbReference type="Pfam" id="PF05099"/>
    </source>
</evidence>